<dbReference type="Gene3D" id="3.40.640.10">
    <property type="entry name" value="Type I PLP-dependent aspartate aminotransferase-like (Major domain)"/>
    <property type="match status" value="1"/>
</dbReference>
<keyword evidence="4" id="KW-0663">Pyridoxal phosphate</keyword>
<feature type="domain" description="Orn/Lys/Arg decarboxylase C-terminal" evidence="7">
    <location>
        <begin position="374"/>
        <end position="457"/>
    </location>
</feature>
<evidence type="ECO:0000256" key="3">
    <source>
        <dbReference type="ARBA" id="ARBA00022793"/>
    </source>
</evidence>
<dbReference type="CDD" id="cd00615">
    <property type="entry name" value="Orn_deC_like"/>
    <property type="match status" value="1"/>
</dbReference>
<comment type="similarity">
    <text evidence="2">Belongs to the Orn/Lys/Arg decarboxylase class-I family.</text>
</comment>
<accession>A0ABS4KRP9</accession>
<dbReference type="InterPro" id="IPR052357">
    <property type="entry name" value="Orn_Lys_Arg_decarboxylase-I"/>
</dbReference>
<proteinExistence type="inferred from homology"/>
<dbReference type="SUPFAM" id="SSF53383">
    <property type="entry name" value="PLP-dependent transferases"/>
    <property type="match status" value="1"/>
</dbReference>
<comment type="caution">
    <text evidence="8">The sequence shown here is derived from an EMBL/GenBank/DDBJ whole genome shotgun (WGS) entry which is preliminary data.</text>
</comment>
<gene>
    <name evidence="8" type="ORF">J2Z42_000950</name>
</gene>
<evidence type="ECO:0000259" key="6">
    <source>
        <dbReference type="Pfam" id="PF01276"/>
    </source>
</evidence>
<evidence type="ECO:0000259" key="7">
    <source>
        <dbReference type="Pfam" id="PF03711"/>
    </source>
</evidence>
<evidence type="ECO:0000256" key="1">
    <source>
        <dbReference type="ARBA" id="ARBA00001933"/>
    </source>
</evidence>
<protein>
    <submittedName>
        <fullName evidence="8">Arginine/lysine/ornithine decarboxylase</fullName>
    </submittedName>
</protein>
<dbReference type="InterPro" id="IPR036633">
    <property type="entry name" value="Prn/Lys/Arg_de-COase_C_sf"/>
</dbReference>
<feature type="domain" description="Orn/Lys/Arg decarboxylases family 1 pyridoxal-P attachment site" evidence="6">
    <location>
        <begin position="5"/>
        <end position="306"/>
    </location>
</feature>
<reference evidence="8 9" key="1">
    <citation type="submission" date="2021-03" db="EMBL/GenBank/DDBJ databases">
        <title>Genomic Encyclopedia of Type Strains, Phase IV (KMG-IV): sequencing the most valuable type-strain genomes for metagenomic binning, comparative biology and taxonomic classification.</title>
        <authorList>
            <person name="Goeker M."/>
        </authorList>
    </citation>
    <scope>NUCLEOTIDE SEQUENCE [LARGE SCALE GENOMIC DNA]</scope>
    <source>
        <strain evidence="8 9">DSM 28783</strain>
    </source>
</reference>
<dbReference type="Pfam" id="PF03711">
    <property type="entry name" value="OKR_DC_1_C"/>
    <property type="match status" value="1"/>
</dbReference>
<dbReference type="InterPro" id="IPR000310">
    <property type="entry name" value="Orn/Lys/Arg_deCO2ase_major_dom"/>
</dbReference>
<dbReference type="RefSeq" id="WP_209701316.1">
    <property type="nucleotide sequence ID" value="NZ_JAGGLM010000004.1"/>
</dbReference>
<evidence type="ECO:0000256" key="5">
    <source>
        <dbReference type="ARBA" id="ARBA00023239"/>
    </source>
</evidence>
<dbReference type="SUPFAM" id="SSF55904">
    <property type="entry name" value="Ornithine decarboxylase C-terminal domain"/>
    <property type="match status" value="1"/>
</dbReference>
<dbReference type="EMBL" id="JAGGLM010000004">
    <property type="protein sequence ID" value="MBP2032285.1"/>
    <property type="molecule type" value="Genomic_DNA"/>
</dbReference>
<dbReference type="Pfam" id="PF01276">
    <property type="entry name" value="OKR_DC_1"/>
    <property type="match status" value="1"/>
</dbReference>
<keyword evidence="5" id="KW-0456">Lyase</keyword>
<organism evidence="8 9">
    <name type="scientific">Clostridium algifaecis</name>
    <dbReference type="NCBI Taxonomy" id="1472040"/>
    <lineage>
        <taxon>Bacteria</taxon>
        <taxon>Bacillati</taxon>
        <taxon>Bacillota</taxon>
        <taxon>Clostridia</taxon>
        <taxon>Eubacteriales</taxon>
        <taxon>Clostridiaceae</taxon>
        <taxon>Clostridium</taxon>
    </lineage>
</organism>
<dbReference type="Gene3D" id="3.90.100.10">
    <property type="entry name" value="Orn/Lys/Arg decarboxylase, C-terminal domain"/>
    <property type="match status" value="1"/>
</dbReference>
<keyword evidence="9" id="KW-1185">Reference proteome</keyword>
<dbReference type="InterPro" id="IPR008286">
    <property type="entry name" value="Prn/Lys/Arg_de-COase_C"/>
</dbReference>
<keyword evidence="3" id="KW-0210">Decarboxylase</keyword>
<evidence type="ECO:0000256" key="2">
    <source>
        <dbReference type="ARBA" id="ARBA00010671"/>
    </source>
</evidence>
<dbReference type="InterPro" id="IPR015421">
    <property type="entry name" value="PyrdxlP-dep_Trfase_major"/>
</dbReference>
<sequence>MSELPLLEGVLKYIKEKNISFCMPGHKMGRGFNSTQIGREFLKNILKFDITEVDGVDNLHNQTGIILEASERLANFYGSKKSYFLINGSTSGNMIMIFASLNEGEKVIVERNCHSSILNALIMRKLVPVYIENTISSKLNAPGVLNLEHFLQVIEENKDAKAIIVTYPDYYGICSNLEFVIKTAKKYNMKVLVDSAHGAHFGVCSDLPKNAVELGADMVVMSSHKTLPSVTQTSYLHVNKSSYIDKADFYFNIFLSTSPSYIQLCSMDYARFYLEEYGKRDYEKLISIAENYRNKINSLGNMKILDRSYIKNLDYAMDIDLTRYVINLKKGYSGNLLLKYLRQNKIQAEMSDSSNVVLIFSPFNEEYEFKKLYEVLKRCPVEKIKSEYIPTIAYGIPKMEILPFQAVFKEKEVINLDNSAGRICGKTIIPYPPGIPIVCPGEKIDSDILETIRYYKYNRSELIGVKDNTIEVIK</sequence>
<evidence type="ECO:0000256" key="4">
    <source>
        <dbReference type="ARBA" id="ARBA00022898"/>
    </source>
</evidence>
<dbReference type="PANTHER" id="PTHR43277">
    <property type="entry name" value="ARGININE DECARBOXYLASE"/>
    <property type="match status" value="1"/>
</dbReference>
<dbReference type="Proteomes" id="UP001519307">
    <property type="component" value="Unassembled WGS sequence"/>
</dbReference>
<dbReference type="PANTHER" id="PTHR43277:SF4">
    <property type="entry name" value="ARGININE DECARBOXYLASE"/>
    <property type="match status" value="1"/>
</dbReference>
<name>A0ABS4KRP9_9CLOT</name>
<evidence type="ECO:0000313" key="8">
    <source>
        <dbReference type="EMBL" id="MBP2032285.1"/>
    </source>
</evidence>
<evidence type="ECO:0000313" key="9">
    <source>
        <dbReference type="Proteomes" id="UP001519307"/>
    </source>
</evidence>
<dbReference type="InterPro" id="IPR015424">
    <property type="entry name" value="PyrdxlP-dep_Trfase"/>
</dbReference>
<comment type="cofactor">
    <cofactor evidence="1">
        <name>pyridoxal 5'-phosphate</name>
        <dbReference type="ChEBI" id="CHEBI:597326"/>
    </cofactor>
</comment>